<evidence type="ECO:0000313" key="1">
    <source>
        <dbReference type="EMBL" id="MFC7603617.1"/>
    </source>
</evidence>
<reference evidence="2" key="1">
    <citation type="journal article" date="2019" name="Int. J. Syst. Evol. Microbiol.">
        <title>The Global Catalogue of Microorganisms (GCM) 10K type strain sequencing project: providing services to taxonomists for standard genome sequencing and annotation.</title>
        <authorList>
            <consortium name="The Broad Institute Genomics Platform"/>
            <consortium name="The Broad Institute Genome Sequencing Center for Infectious Disease"/>
            <person name="Wu L."/>
            <person name="Ma J."/>
        </authorList>
    </citation>
    <scope>NUCLEOTIDE SEQUENCE [LARGE SCALE GENOMIC DNA]</scope>
    <source>
        <strain evidence="2">JCM 10083</strain>
    </source>
</reference>
<gene>
    <name evidence="1" type="ORF">ACFQVD_26235</name>
</gene>
<accession>A0ABW2T6C8</accession>
<dbReference type="EMBL" id="JBHTEE010000001">
    <property type="protein sequence ID" value="MFC7603617.1"/>
    <property type="molecule type" value="Genomic_DNA"/>
</dbReference>
<dbReference type="Proteomes" id="UP001596514">
    <property type="component" value="Unassembled WGS sequence"/>
</dbReference>
<protein>
    <submittedName>
        <fullName evidence="1">Uncharacterized protein</fullName>
    </submittedName>
</protein>
<dbReference type="RefSeq" id="WP_343982181.1">
    <property type="nucleotide sequence ID" value="NZ_BAAAGK010000233.1"/>
</dbReference>
<evidence type="ECO:0000313" key="2">
    <source>
        <dbReference type="Proteomes" id="UP001596514"/>
    </source>
</evidence>
<proteinExistence type="predicted"/>
<keyword evidence="2" id="KW-1185">Reference proteome</keyword>
<name>A0ABW2T6C8_9ACTN</name>
<organism evidence="1 2">
    <name type="scientific">Streptosporangium amethystogenes subsp. fukuiense</name>
    <dbReference type="NCBI Taxonomy" id="698418"/>
    <lineage>
        <taxon>Bacteria</taxon>
        <taxon>Bacillati</taxon>
        <taxon>Actinomycetota</taxon>
        <taxon>Actinomycetes</taxon>
        <taxon>Streptosporangiales</taxon>
        <taxon>Streptosporangiaceae</taxon>
        <taxon>Streptosporangium</taxon>
    </lineage>
</organism>
<sequence>MTADTEVTALDRLAAKFPDWRIWRSDRGHWYATRRTPVTEAQGRARCNRMVDASNSDALDELLTEQQERAARAGPL</sequence>
<comment type="caution">
    <text evidence="1">The sequence shown here is derived from an EMBL/GenBank/DDBJ whole genome shotgun (WGS) entry which is preliminary data.</text>
</comment>